<accession>A0A445LBV9</accession>
<dbReference type="SUPFAM" id="SSF54791">
    <property type="entry name" value="Eukaryotic type KH-domain (KH-domain type I)"/>
    <property type="match status" value="1"/>
</dbReference>
<reference evidence="1 2" key="1">
    <citation type="submission" date="2018-09" db="EMBL/GenBank/DDBJ databases">
        <title>A high-quality reference genome of wild soybean provides a powerful tool to mine soybean genomes.</title>
        <authorList>
            <person name="Xie M."/>
            <person name="Chung C.Y.L."/>
            <person name="Li M.-W."/>
            <person name="Wong F.-L."/>
            <person name="Chan T.-F."/>
            <person name="Lam H.-M."/>
        </authorList>
    </citation>
    <scope>NUCLEOTIDE SEQUENCE [LARGE SCALE GENOMIC DNA]</scope>
    <source>
        <strain evidence="2">cv. W05</strain>
        <tissue evidence="1">Hypocotyl of etiolated seedlings</tissue>
    </source>
</reference>
<comment type="caution">
    <text evidence="1">The sequence shown here is derived from an EMBL/GenBank/DDBJ whole genome shotgun (WGS) entry which is preliminary data.</text>
</comment>
<name>A0A445LBV9_GLYSO</name>
<dbReference type="InterPro" id="IPR036612">
    <property type="entry name" value="KH_dom_type_1_sf"/>
</dbReference>
<sequence>MMAYTFKQGVGNMESLEEQEKTYTILETRNYICRAANAVRVLSTLGFNITLEIIKGIIDLSLSMNLEMHDMLGSEFCVLVAEKEAERRSSSKRKR</sequence>
<dbReference type="AlphaFoldDB" id="A0A445LBV9"/>
<evidence type="ECO:0000313" key="1">
    <source>
        <dbReference type="EMBL" id="RZC20763.1"/>
    </source>
</evidence>
<evidence type="ECO:0000313" key="2">
    <source>
        <dbReference type="Proteomes" id="UP000289340"/>
    </source>
</evidence>
<dbReference type="Proteomes" id="UP000289340">
    <property type="component" value="Chromosome 3"/>
</dbReference>
<proteinExistence type="predicted"/>
<keyword evidence="2" id="KW-1185">Reference proteome</keyword>
<dbReference type="GO" id="GO:0003723">
    <property type="term" value="F:RNA binding"/>
    <property type="evidence" value="ECO:0007669"/>
    <property type="project" value="InterPro"/>
</dbReference>
<gene>
    <name evidence="1" type="ORF">D0Y65_007214</name>
</gene>
<dbReference type="EMBL" id="QZWG01000003">
    <property type="protein sequence ID" value="RZC20763.1"/>
    <property type="molecule type" value="Genomic_DNA"/>
</dbReference>
<protein>
    <submittedName>
        <fullName evidence="1">Exosome complex component RRP4-like</fullName>
    </submittedName>
</protein>
<organism evidence="1 2">
    <name type="scientific">Glycine soja</name>
    <name type="common">Wild soybean</name>
    <dbReference type="NCBI Taxonomy" id="3848"/>
    <lineage>
        <taxon>Eukaryota</taxon>
        <taxon>Viridiplantae</taxon>
        <taxon>Streptophyta</taxon>
        <taxon>Embryophyta</taxon>
        <taxon>Tracheophyta</taxon>
        <taxon>Spermatophyta</taxon>
        <taxon>Magnoliopsida</taxon>
        <taxon>eudicotyledons</taxon>
        <taxon>Gunneridae</taxon>
        <taxon>Pentapetalae</taxon>
        <taxon>rosids</taxon>
        <taxon>fabids</taxon>
        <taxon>Fabales</taxon>
        <taxon>Fabaceae</taxon>
        <taxon>Papilionoideae</taxon>
        <taxon>50 kb inversion clade</taxon>
        <taxon>NPAAA clade</taxon>
        <taxon>indigoferoid/millettioid clade</taxon>
        <taxon>Phaseoleae</taxon>
        <taxon>Glycine</taxon>
        <taxon>Glycine subgen. Soja</taxon>
    </lineage>
</organism>